<reference evidence="1 2" key="1">
    <citation type="submission" date="2016-10" db="EMBL/GenBank/DDBJ databases">
        <authorList>
            <person name="de Groot N.N."/>
        </authorList>
    </citation>
    <scope>NUCLEOTIDE SEQUENCE [LARGE SCALE GENOMIC DNA]</scope>
    <source>
        <strain evidence="1 2">IBRC-M10015</strain>
    </source>
</reference>
<dbReference type="InterPro" id="IPR021866">
    <property type="entry name" value="SpoIIAA-like"/>
</dbReference>
<evidence type="ECO:0000313" key="1">
    <source>
        <dbReference type="EMBL" id="SDJ83970.1"/>
    </source>
</evidence>
<dbReference type="RefSeq" id="WP_092702957.1">
    <property type="nucleotide sequence ID" value="NZ_FNFC01000010.1"/>
</dbReference>
<evidence type="ECO:0008006" key="3">
    <source>
        <dbReference type="Google" id="ProtNLM"/>
    </source>
</evidence>
<accession>A0A1G8X2I7</accession>
<sequence>MRKDGEHWSLEFVDGVVVGHFGQEMPLEAFETEAYPAFEAIIGEHKDDIVGTADLVEVDDRLGNDVLEVWEQAAQESSQLPNYERGALVADGLKRFALQNKLDVPDAEIKAFEDLDTAIEWARGGR</sequence>
<name>A0A1G8X2I7_9EURY</name>
<dbReference type="Pfam" id="PF11964">
    <property type="entry name" value="SpoIIAA-like"/>
    <property type="match status" value="1"/>
</dbReference>
<keyword evidence="2" id="KW-1185">Reference proteome</keyword>
<dbReference type="Proteomes" id="UP000198856">
    <property type="component" value="Unassembled WGS sequence"/>
</dbReference>
<organism evidence="1 2">
    <name type="scientific">Halovenus aranensis</name>
    <dbReference type="NCBI Taxonomy" id="890420"/>
    <lineage>
        <taxon>Archaea</taxon>
        <taxon>Methanobacteriati</taxon>
        <taxon>Methanobacteriota</taxon>
        <taxon>Stenosarchaea group</taxon>
        <taxon>Halobacteria</taxon>
        <taxon>Halobacteriales</taxon>
        <taxon>Haloarculaceae</taxon>
        <taxon>Halovenus</taxon>
    </lineage>
</organism>
<dbReference type="SUPFAM" id="SSF52091">
    <property type="entry name" value="SpoIIaa-like"/>
    <property type="match status" value="1"/>
</dbReference>
<dbReference type="EMBL" id="FNFC01000010">
    <property type="protein sequence ID" value="SDJ83970.1"/>
    <property type="molecule type" value="Genomic_DNA"/>
</dbReference>
<protein>
    <recommendedName>
        <fullName evidence="3">SpoIIAA-like</fullName>
    </recommendedName>
</protein>
<dbReference type="InterPro" id="IPR036513">
    <property type="entry name" value="STAS_dom_sf"/>
</dbReference>
<dbReference type="AlphaFoldDB" id="A0A1G8X2I7"/>
<dbReference type="OrthoDB" id="218982at2157"/>
<gene>
    <name evidence="1" type="ORF">SAMN05216226_11041</name>
</gene>
<evidence type="ECO:0000313" key="2">
    <source>
        <dbReference type="Proteomes" id="UP000198856"/>
    </source>
</evidence>
<proteinExistence type="predicted"/>